<dbReference type="RefSeq" id="WP_123363501.1">
    <property type="nucleotide sequence ID" value="NZ_JALJWS010000001.1"/>
</dbReference>
<proteinExistence type="predicted"/>
<evidence type="ECO:0000313" key="2">
    <source>
        <dbReference type="Proteomes" id="UP000323924"/>
    </source>
</evidence>
<dbReference type="Pfam" id="PF07865">
    <property type="entry name" value="DUF1652"/>
    <property type="match status" value="1"/>
</dbReference>
<reference evidence="1 2" key="1">
    <citation type="submission" date="2019-09" db="EMBL/GenBank/DDBJ databases">
        <authorList>
            <person name="Vacheron J."/>
            <person name="Dubost A."/>
            <person name="Prigent-Combaret C."/>
            <person name="Muller D."/>
        </authorList>
    </citation>
    <scope>NUCLEOTIDE SEQUENCE [LARGE SCALE GENOMIC DNA]</scope>
    <source>
        <strain evidence="1 2">JV497</strain>
    </source>
</reference>
<protein>
    <submittedName>
        <fullName evidence="1">DUF1652 domain-containing protein</fullName>
    </submittedName>
</protein>
<name>A0AB34C735_9PSED</name>
<dbReference type="AlphaFoldDB" id="A0AB34C735"/>
<accession>A0AB34C735</accession>
<dbReference type="Proteomes" id="UP000323924">
    <property type="component" value="Unassembled WGS sequence"/>
</dbReference>
<sequence>MISRAQLRRYIEQGFAPLACAFSTGSDSTFTLRIYEPQSGRVDLVVTGIDPRLLETEADVLAMIEELRYELRSNSISVVHLSGTLPGPL</sequence>
<dbReference type="InterPro" id="IPR012448">
    <property type="entry name" value="DUF1652"/>
</dbReference>
<dbReference type="EMBL" id="VWPC01000009">
    <property type="protein sequence ID" value="KAA5842595.1"/>
    <property type="molecule type" value="Genomic_DNA"/>
</dbReference>
<evidence type="ECO:0000313" key="1">
    <source>
        <dbReference type="EMBL" id="KAA5842595.1"/>
    </source>
</evidence>
<organism evidence="1 2">
    <name type="scientific">Pseudomonas chlororaphis</name>
    <dbReference type="NCBI Taxonomy" id="587753"/>
    <lineage>
        <taxon>Bacteria</taxon>
        <taxon>Pseudomonadati</taxon>
        <taxon>Pseudomonadota</taxon>
        <taxon>Gammaproteobacteria</taxon>
        <taxon>Pseudomonadales</taxon>
        <taxon>Pseudomonadaceae</taxon>
        <taxon>Pseudomonas</taxon>
    </lineage>
</organism>
<comment type="caution">
    <text evidence="1">The sequence shown here is derived from an EMBL/GenBank/DDBJ whole genome shotgun (WGS) entry which is preliminary data.</text>
</comment>
<gene>
    <name evidence="1" type="ORF">F2A38_11545</name>
</gene>